<evidence type="ECO:0000256" key="9">
    <source>
        <dbReference type="ARBA" id="ARBA00023237"/>
    </source>
</evidence>
<dbReference type="Pfam" id="PF00593">
    <property type="entry name" value="TonB_dep_Rec_b-barrel"/>
    <property type="match status" value="1"/>
</dbReference>
<dbReference type="SUPFAM" id="SSF56935">
    <property type="entry name" value="Porins"/>
    <property type="match status" value="1"/>
</dbReference>
<reference evidence="14 15" key="1">
    <citation type="submission" date="2009-07" db="EMBL/GenBank/DDBJ databases">
        <authorList>
            <person name="Madupu R."/>
            <person name="Sebastian Y."/>
            <person name="Durkin A.S."/>
            <person name="Torralba M."/>
            <person name="Methe B."/>
            <person name="Sutton G.G."/>
            <person name="Strausberg R.L."/>
            <person name="Nelson K.E."/>
        </authorList>
    </citation>
    <scope>NUCLEOTIDE SEQUENCE [LARGE SCALE GENOMIC DNA]</scope>
    <source>
        <strain evidence="14 15">RM3268</strain>
    </source>
</reference>
<dbReference type="InterPro" id="IPR036942">
    <property type="entry name" value="Beta-barrel_TonB_sf"/>
</dbReference>
<evidence type="ECO:0000256" key="11">
    <source>
        <dbReference type="RuleBase" id="RU003357"/>
    </source>
</evidence>
<dbReference type="AlphaFoldDB" id="C8PLF3"/>
<dbReference type="InterPro" id="IPR000531">
    <property type="entry name" value="Beta-barrel_TonB"/>
</dbReference>
<evidence type="ECO:0000256" key="7">
    <source>
        <dbReference type="ARBA" id="ARBA00023077"/>
    </source>
</evidence>
<name>C8PLF3_9BACT</name>
<comment type="subcellular location">
    <subcellularLocation>
        <location evidence="1 10">Cell outer membrane</location>
        <topology evidence="1 10">Multi-pass membrane protein</topology>
    </subcellularLocation>
</comment>
<evidence type="ECO:0000259" key="12">
    <source>
        <dbReference type="Pfam" id="PF00593"/>
    </source>
</evidence>
<keyword evidence="4 10" id="KW-0812">Transmembrane</keyword>
<keyword evidence="8 10" id="KW-0472">Membrane</keyword>
<dbReference type="RefSeq" id="WP_005873241.1">
    <property type="nucleotide sequence ID" value="NZ_ACYG01000032.1"/>
</dbReference>
<keyword evidence="5" id="KW-0732">Signal</keyword>
<dbReference type="Gene3D" id="2.40.170.20">
    <property type="entry name" value="TonB-dependent receptor, beta-barrel domain"/>
    <property type="match status" value="1"/>
</dbReference>
<evidence type="ECO:0000256" key="5">
    <source>
        <dbReference type="ARBA" id="ARBA00022729"/>
    </source>
</evidence>
<gene>
    <name evidence="14" type="ORF">CAMGR0001_1962</name>
</gene>
<keyword evidence="7 11" id="KW-0798">TonB box</keyword>
<keyword evidence="3 10" id="KW-1134">Transmembrane beta strand</keyword>
<keyword evidence="6" id="KW-0406">Ion transport</keyword>
<dbReference type="InterPro" id="IPR012910">
    <property type="entry name" value="Plug_dom"/>
</dbReference>
<dbReference type="Proteomes" id="UP000005709">
    <property type="component" value="Unassembled WGS sequence"/>
</dbReference>
<evidence type="ECO:0000313" key="15">
    <source>
        <dbReference type="Proteomes" id="UP000005709"/>
    </source>
</evidence>
<evidence type="ECO:0000256" key="10">
    <source>
        <dbReference type="PROSITE-ProRule" id="PRU01360"/>
    </source>
</evidence>
<evidence type="ECO:0000256" key="8">
    <source>
        <dbReference type="ARBA" id="ARBA00023136"/>
    </source>
</evidence>
<evidence type="ECO:0000256" key="4">
    <source>
        <dbReference type="ARBA" id="ARBA00022692"/>
    </source>
</evidence>
<comment type="caution">
    <text evidence="14">The sequence shown here is derived from an EMBL/GenBank/DDBJ whole genome shotgun (WGS) entry which is preliminary data.</text>
</comment>
<evidence type="ECO:0000256" key="6">
    <source>
        <dbReference type="ARBA" id="ARBA00023065"/>
    </source>
</evidence>
<sequence length="707" mass="78045">MQKDMYFKKAKFIALSICASVSILCGVEGSHLSSDANSTNLGEIVVSASGFRQDIRQAPATISTLDNKEISSGSFTSLHDIANKMPGVSVIAGDDGPASGISIRGMESSQTLVLIDGKRVSSAAANPKGGAGDMNSNFIPPAGAIERIEVIRGPMSSLYGSDAVGGVINIITKKNFSKFSGSATISTTIQDHEGIGDGKMGEAYVNIPFGQYAALQLWGYKKLRDEDGYKGGYQKSDKSDSNAKLWLTPDENNKFYVQTGRQNHDYSRTLGKTAVYPNARGLNHYKYKRENHGVGYLGEFESLSADISYFWDKTRRTSIFDSLSPAIVKNRNFNSKFTTYLGINTLTFGYDFSKQDVQTTFIVSNANRQNLRSPQRFSMSEHAGFLEDEIEILENTLFLTLGGRLTHNEYFGNHFSPRAYATFNIGDTWTIKGGVATGYKTPDVNQISPEVGTIQGGWRIIDFGNKDLKPEKSTTYEIGLYYDNADDLRGNITLFKNDFKDKILDTDGSNINRIPAYGGCAGAPSVNCPGWGTYFNIEGAEVYGVELSGDYDITKRLNFKANYTYSHSEIETGDPTIYTPNGAVKFSQTNLSRLDGKSLTATPKHAAHATLNYRPIAPLSTFIGLNYESELTSVQFGPGNRVSKNDKKLFTTDLGAQYDLNDNLSLNLTAYNIFDNVRYDEGLADDGNYYWYPEEGRRFWFKVNAKW</sequence>
<accession>C8PLF3</accession>
<evidence type="ECO:0000256" key="1">
    <source>
        <dbReference type="ARBA" id="ARBA00004571"/>
    </source>
</evidence>
<keyword evidence="9 10" id="KW-0998">Cell outer membrane</keyword>
<feature type="domain" description="TonB-dependent receptor plug" evidence="13">
    <location>
        <begin position="55"/>
        <end position="167"/>
    </location>
</feature>
<evidence type="ECO:0000313" key="14">
    <source>
        <dbReference type="EMBL" id="EEV16265.1"/>
    </source>
</evidence>
<dbReference type="eggNOG" id="COG4771">
    <property type="taxonomic scope" value="Bacteria"/>
</dbReference>
<dbReference type="Gene3D" id="2.170.130.10">
    <property type="entry name" value="TonB-dependent receptor, plug domain"/>
    <property type="match status" value="1"/>
</dbReference>
<dbReference type="PANTHER" id="PTHR30069">
    <property type="entry name" value="TONB-DEPENDENT OUTER MEMBRANE RECEPTOR"/>
    <property type="match status" value="1"/>
</dbReference>
<keyword evidence="2 10" id="KW-0813">Transport</keyword>
<protein>
    <submittedName>
        <fullName evidence="14">TonB-dependent receptor</fullName>
    </submittedName>
</protein>
<dbReference type="Pfam" id="PF07715">
    <property type="entry name" value="Plug"/>
    <property type="match status" value="1"/>
</dbReference>
<evidence type="ECO:0000256" key="2">
    <source>
        <dbReference type="ARBA" id="ARBA00022448"/>
    </source>
</evidence>
<evidence type="ECO:0000256" key="3">
    <source>
        <dbReference type="ARBA" id="ARBA00022452"/>
    </source>
</evidence>
<evidence type="ECO:0000259" key="13">
    <source>
        <dbReference type="Pfam" id="PF07715"/>
    </source>
</evidence>
<dbReference type="GO" id="GO:0009279">
    <property type="term" value="C:cell outer membrane"/>
    <property type="evidence" value="ECO:0007669"/>
    <property type="project" value="UniProtKB-SubCell"/>
</dbReference>
<dbReference type="GO" id="GO:0044718">
    <property type="term" value="P:siderophore transmembrane transport"/>
    <property type="evidence" value="ECO:0007669"/>
    <property type="project" value="TreeGrafter"/>
</dbReference>
<dbReference type="PROSITE" id="PS52016">
    <property type="entry name" value="TONB_DEPENDENT_REC_3"/>
    <property type="match status" value="1"/>
</dbReference>
<comment type="similarity">
    <text evidence="10 11">Belongs to the TonB-dependent receptor family.</text>
</comment>
<keyword evidence="15" id="KW-1185">Reference proteome</keyword>
<dbReference type="InterPro" id="IPR039426">
    <property type="entry name" value="TonB-dep_rcpt-like"/>
</dbReference>
<proteinExistence type="inferred from homology"/>
<dbReference type="InterPro" id="IPR037066">
    <property type="entry name" value="Plug_dom_sf"/>
</dbReference>
<dbReference type="EMBL" id="ACYG01000032">
    <property type="protein sequence ID" value="EEV16265.1"/>
    <property type="molecule type" value="Genomic_DNA"/>
</dbReference>
<keyword evidence="14" id="KW-0675">Receptor</keyword>
<feature type="domain" description="TonB-dependent receptor-like beta-barrel" evidence="12">
    <location>
        <begin position="245"/>
        <end position="673"/>
    </location>
</feature>
<dbReference type="PANTHER" id="PTHR30069:SF53">
    <property type="entry name" value="COLICIN I RECEPTOR-RELATED"/>
    <property type="match status" value="1"/>
</dbReference>
<dbReference type="CDD" id="cd01347">
    <property type="entry name" value="ligand_gated_channel"/>
    <property type="match status" value="1"/>
</dbReference>
<dbReference type="STRING" id="824.CGRAC_1442"/>
<organism evidence="14 15">
    <name type="scientific">Campylobacter gracilis RM3268</name>
    <dbReference type="NCBI Taxonomy" id="553220"/>
    <lineage>
        <taxon>Bacteria</taxon>
        <taxon>Pseudomonadati</taxon>
        <taxon>Campylobacterota</taxon>
        <taxon>Epsilonproteobacteria</taxon>
        <taxon>Campylobacterales</taxon>
        <taxon>Campylobacteraceae</taxon>
        <taxon>Campylobacter</taxon>
    </lineage>
</organism>
<dbReference type="GO" id="GO:0015344">
    <property type="term" value="F:siderophore uptake transmembrane transporter activity"/>
    <property type="evidence" value="ECO:0007669"/>
    <property type="project" value="TreeGrafter"/>
</dbReference>